<keyword evidence="5 10" id="KW-0812">Transmembrane</keyword>
<comment type="subcellular location">
    <subcellularLocation>
        <location evidence="1 10">Cell outer membrane</location>
        <topology evidence="1 10">Multi-pass membrane protein</topology>
    </subcellularLocation>
</comment>
<dbReference type="InterPro" id="IPR039426">
    <property type="entry name" value="TonB-dep_rcpt-like"/>
</dbReference>
<evidence type="ECO:0000313" key="16">
    <source>
        <dbReference type="Proteomes" id="UP000243463"/>
    </source>
</evidence>
<evidence type="ECO:0000259" key="14">
    <source>
        <dbReference type="Pfam" id="PF07715"/>
    </source>
</evidence>
<evidence type="ECO:0000256" key="3">
    <source>
        <dbReference type="ARBA" id="ARBA00022448"/>
    </source>
</evidence>
<dbReference type="Gene3D" id="2.40.170.20">
    <property type="entry name" value="TonB-dependent receptor, beta-barrel domain"/>
    <property type="match status" value="1"/>
</dbReference>
<dbReference type="GO" id="GO:0009279">
    <property type="term" value="C:cell outer membrane"/>
    <property type="evidence" value="ECO:0007669"/>
    <property type="project" value="UniProtKB-SubCell"/>
</dbReference>
<accession>A0A217EH77</accession>
<dbReference type="RefSeq" id="WP_088823758.1">
    <property type="nucleotide sequence ID" value="NZ_FZLN01000003.1"/>
</dbReference>
<dbReference type="GO" id="GO:0015891">
    <property type="term" value="P:siderophore transport"/>
    <property type="evidence" value="ECO:0007669"/>
    <property type="project" value="InterPro"/>
</dbReference>
<keyword evidence="12" id="KW-0732">Signal</keyword>
<feature type="chain" id="PRO_5013370068" evidence="12">
    <location>
        <begin position="23"/>
        <end position="700"/>
    </location>
</feature>
<organism evidence="15 16">
    <name type="scientific">Acinetobacter apis</name>
    <dbReference type="NCBI Taxonomy" id="1229165"/>
    <lineage>
        <taxon>Bacteria</taxon>
        <taxon>Pseudomonadati</taxon>
        <taxon>Pseudomonadota</taxon>
        <taxon>Gammaproteobacteria</taxon>
        <taxon>Moraxellales</taxon>
        <taxon>Moraxellaceae</taxon>
        <taxon>Acinetobacter</taxon>
    </lineage>
</organism>
<dbReference type="InterPro" id="IPR000531">
    <property type="entry name" value="Beta-barrel_TonB"/>
</dbReference>
<dbReference type="Pfam" id="PF07715">
    <property type="entry name" value="Plug"/>
    <property type="match status" value="1"/>
</dbReference>
<feature type="signal peptide" evidence="12">
    <location>
        <begin position="1"/>
        <end position="22"/>
    </location>
</feature>
<keyword evidence="4 10" id="KW-1134">Transmembrane beta strand</keyword>
<evidence type="ECO:0000256" key="2">
    <source>
        <dbReference type="ARBA" id="ARBA00009810"/>
    </source>
</evidence>
<evidence type="ECO:0000256" key="6">
    <source>
        <dbReference type="ARBA" id="ARBA00023077"/>
    </source>
</evidence>
<dbReference type="InterPro" id="IPR012910">
    <property type="entry name" value="Plug_dom"/>
</dbReference>
<dbReference type="Gene3D" id="2.170.130.10">
    <property type="entry name" value="TonB-dependent receptor, plug domain"/>
    <property type="match status" value="1"/>
</dbReference>
<dbReference type="AlphaFoldDB" id="A0A217EH77"/>
<evidence type="ECO:0000313" key="15">
    <source>
        <dbReference type="EMBL" id="SNQ29707.1"/>
    </source>
</evidence>
<dbReference type="FunFam" id="2.40.170.20:FF:000005">
    <property type="entry name" value="TonB-dependent siderophore receptor"/>
    <property type="match status" value="1"/>
</dbReference>
<dbReference type="Proteomes" id="UP000243463">
    <property type="component" value="Unassembled WGS sequence"/>
</dbReference>
<evidence type="ECO:0000256" key="8">
    <source>
        <dbReference type="ARBA" id="ARBA00023170"/>
    </source>
</evidence>
<keyword evidence="7 10" id="KW-0472">Membrane</keyword>
<evidence type="ECO:0000256" key="5">
    <source>
        <dbReference type="ARBA" id="ARBA00022692"/>
    </source>
</evidence>
<gene>
    <name evidence="15" type="ORF">SAMN05444584_1671</name>
</gene>
<protein>
    <submittedName>
        <fullName evidence="15">Iron complex outermembrane recepter protein</fullName>
    </submittedName>
</protein>
<evidence type="ECO:0000259" key="13">
    <source>
        <dbReference type="Pfam" id="PF00593"/>
    </source>
</evidence>
<feature type="domain" description="TonB-dependent receptor plug" evidence="14">
    <location>
        <begin position="60"/>
        <end position="162"/>
    </location>
</feature>
<evidence type="ECO:0000256" key="10">
    <source>
        <dbReference type="PROSITE-ProRule" id="PRU01360"/>
    </source>
</evidence>
<dbReference type="SUPFAM" id="SSF56935">
    <property type="entry name" value="Porins"/>
    <property type="match status" value="1"/>
</dbReference>
<evidence type="ECO:0000256" key="4">
    <source>
        <dbReference type="ARBA" id="ARBA00022452"/>
    </source>
</evidence>
<dbReference type="GO" id="GO:0038023">
    <property type="term" value="F:signaling receptor activity"/>
    <property type="evidence" value="ECO:0007669"/>
    <property type="project" value="InterPro"/>
</dbReference>
<keyword evidence="8" id="KW-0675">Receptor</keyword>
<evidence type="ECO:0000256" key="12">
    <source>
        <dbReference type="SAM" id="SignalP"/>
    </source>
</evidence>
<keyword evidence="6 11" id="KW-0798">TonB box</keyword>
<feature type="domain" description="TonB-dependent receptor-like beta-barrel" evidence="13">
    <location>
        <begin position="233"/>
        <end position="668"/>
    </location>
</feature>
<keyword evidence="16" id="KW-1185">Reference proteome</keyword>
<dbReference type="EMBL" id="FZLN01000003">
    <property type="protein sequence ID" value="SNQ29707.1"/>
    <property type="molecule type" value="Genomic_DNA"/>
</dbReference>
<dbReference type="Pfam" id="PF00593">
    <property type="entry name" value="TonB_dep_Rec_b-barrel"/>
    <property type="match status" value="1"/>
</dbReference>
<dbReference type="GO" id="GO:0015344">
    <property type="term" value="F:siderophore uptake transmembrane transporter activity"/>
    <property type="evidence" value="ECO:0007669"/>
    <property type="project" value="TreeGrafter"/>
</dbReference>
<reference evidence="16" key="1">
    <citation type="submission" date="2017-06" db="EMBL/GenBank/DDBJ databases">
        <authorList>
            <person name="Varghese N."/>
            <person name="Submissions S."/>
        </authorList>
    </citation>
    <scope>NUCLEOTIDE SEQUENCE [LARGE SCALE GENOMIC DNA]</scope>
    <source>
        <strain evidence="16">ANC 5114</strain>
    </source>
</reference>
<dbReference type="PANTHER" id="PTHR32552">
    <property type="entry name" value="FERRICHROME IRON RECEPTOR-RELATED"/>
    <property type="match status" value="1"/>
</dbReference>
<evidence type="ECO:0000256" key="1">
    <source>
        <dbReference type="ARBA" id="ARBA00004571"/>
    </source>
</evidence>
<sequence>MKHFRLSLISFTVLCASPFSFAEDASVEVLETLSFKSSASKDSYAAKPSDAGTKFTIDPMRSPKNVQVVTSKVLKDTNAQRVSDTLAMVSGVSALNPMGGFWDNYSVRGFNTDQTIGAVSLRNGIVSNLGLSASRDLVNVAQVEFLKGPEAAMYGAGDPGGTLNVVTKKPEFTAKNELSLRAGSHDQYRASLDTTNALTDTVAYRLGIAYENNHSFRQDVKNDRLFIAPQLKWQPNDATQIDYDSEYSRIHSRFDRGVAAVNQQLGVIPRDRFLGEKADGLMTMNDMLQQLRLTHRWNDTWTSKAAFNYKNNTWHGYSSEAFQLLNARGDLNRERRYRDYETTSYLVNHDLLGEFATGELQHKVVIGTTFSHLNIDNALNRYRVRGATSQDQINIYQPIYGVALPQQLRPVFHIDETQLNAGLTLSDFIEIDNNWSVLLGGRVDYYQQNYKDPVSQTSGKQNFTHFSPRAAVNYVFNDHWSAYASVGQSFHLNSGLSRQNQAFDPEKAWTYELGAKSKWLDGAVTSNLTLFHVNKENVLTTDLSDSAYMVATGEMQSRGVEFDLTAEPIDGLNLKFVYTYTDAEVKKGDNAGARLLNSPKHMANLLVRYDLWQSGEQKIGLGGNVQYVAARAGNELDNGFDLPSYTVFNMNAYYDINRDLSLQLTLNNAFDKTYYTSSLKDLWVTPGNSREVFLTANYRF</sequence>
<dbReference type="InterPro" id="IPR037066">
    <property type="entry name" value="Plug_dom_sf"/>
</dbReference>
<comment type="similarity">
    <text evidence="2 10 11">Belongs to the TonB-dependent receptor family.</text>
</comment>
<keyword evidence="3 10" id="KW-0813">Transport</keyword>
<dbReference type="PANTHER" id="PTHR32552:SF90">
    <property type="entry name" value="METAL-PSEUDOPALINE RECEPTOR CNTO"/>
    <property type="match status" value="1"/>
</dbReference>
<dbReference type="InterPro" id="IPR036942">
    <property type="entry name" value="Beta-barrel_TonB_sf"/>
</dbReference>
<name>A0A217EH77_9GAMM</name>
<keyword evidence="9 10" id="KW-0998">Cell outer membrane</keyword>
<dbReference type="NCBIfam" id="TIGR01783">
    <property type="entry name" value="TonB-siderophor"/>
    <property type="match status" value="1"/>
</dbReference>
<dbReference type="CDD" id="cd01347">
    <property type="entry name" value="ligand_gated_channel"/>
    <property type="match status" value="1"/>
</dbReference>
<proteinExistence type="inferred from homology"/>
<evidence type="ECO:0000256" key="7">
    <source>
        <dbReference type="ARBA" id="ARBA00023136"/>
    </source>
</evidence>
<dbReference type="InterPro" id="IPR010105">
    <property type="entry name" value="TonB_sidphr_rcpt"/>
</dbReference>
<dbReference type="PROSITE" id="PS52016">
    <property type="entry name" value="TONB_DEPENDENT_REC_3"/>
    <property type="match status" value="1"/>
</dbReference>
<evidence type="ECO:0000256" key="11">
    <source>
        <dbReference type="RuleBase" id="RU003357"/>
    </source>
</evidence>
<evidence type="ECO:0000256" key="9">
    <source>
        <dbReference type="ARBA" id="ARBA00023237"/>
    </source>
</evidence>
<dbReference type="OrthoDB" id="127311at2"/>